<organism evidence="4 5">
    <name type="scientific">Sparassis crispa</name>
    <dbReference type="NCBI Taxonomy" id="139825"/>
    <lineage>
        <taxon>Eukaryota</taxon>
        <taxon>Fungi</taxon>
        <taxon>Dikarya</taxon>
        <taxon>Basidiomycota</taxon>
        <taxon>Agaricomycotina</taxon>
        <taxon>Agaricomycetes</taxon>
        <taxon>Polyporales</taxon>
        <taxon>Sparassidaceae</taxon>
        <taxon>Sparassis</taxon>
    </lineage>
</organism>
<dbReference type="AlphaFoldDB" id="A0A401GF86"/>
<comment type="similarity">
    <text evidence="1">Belongs to the ABC transporter superfamily.</text>
</comment>
<accession>A0A401GF86</accession>
<keyword evidence="2" id="KW-0813">Transport</keyword>
<dbReference type="InterPro" id="IPR003439">
    <property type="entry name" value="ABC_transporter-like_ATP-bd"/>
</dbReference>
<dbReference type="PANTHER" id="PTHR43117:SF4">
    <property type="entry name" value="OSMOPROTECTANT IMPORT ATP-BINDING PROTEIN OSMV"/>
    <property type="match status" value="1"/>
</dbReference>
<dbReference type="GO" id="GO:0005524">
    <property type="term" value="F:ATP binding"/>
    <property type="evidence" value="ECO:0007669"/>
    <property type="project" value="UniProtKB-KW"/>
</dbReference>
<dbReference type="PANTHER" id="PTHR43117">
    <property type="entry name" value="OSMOPROTECTANT IMPORT ATP-BINDING PROTEIN OSMV"/>
    <property type="match status" value="1"/>
</dbReference>
<dbReference type="FunCoup" id="A0A401GF86">
    <property type="interactions" value="73"/>
</dbReference>
<keyword evidence="4" id="KW-0547">Nucleotide-binding</keyword>
<evidence type="ECO:0000313" key="4">
    <source>
        <dbReference type="EMBL" id="GBE80830.1"/>
    </source>
</evidence>
<comment type="caution">
    <text evidence="4">The sequence shown here is derived from an EMBL/GenBank/DDBJ whole genome shotgun (WGS) entry which is preliminary data.</text>
</comment>
<dbReference type="Pfam" id="PF00005">
    <property type="entry name" value="ABC_tran"/>
    <property type="match status" value="2"/>
</dbReference>
<evidence type="ECO:0000259" key="3">
    <source>
        <dbReference type="PROSITE" id="PS50893"/>
    </source>
</evidence>
<evidence type="ECO:0000313" key="5">
    <source>
        <dbReference type="Proteomes" id="UP000287166"/>
    </source>
</evidence>
<gene>
    <name evidence="4" type="ORF">SCP_0305500</name>
</gene>
<dbReference type="SUPFAM" id="SSF52540">
    <property type="entry name" value="P-loop containing nucleoside triphosphate hydrolases"/>
    <property type="match status" value="2"/>
</dbReference>
<dbReference type="Gene3D" id="3.40.50.300">
    <property type="entry name" value="P-loop containing nucleotide triphosphate hydrolases"/>
    <property type="match status" value="2"/>
</dbReference>
<evidence type="ECO:0000256" key="1">
    <source>
        <dbReference type="ARBA" id="ARBA00005417"/>
    </source>
</evidence>
<reference evidence="4 5" key="1">
    <citation type="journal article" date="2018" name="Sci. Rep.">
        <title>Genome sequence of the cauliflower mushroom Sparassis crispa (Hanabiratake) and its association with beneficial usage.</title>
        <authorList>
            <person name="Kiyama R."/>
            <person name="Furutani Y."/>
            <person name="Kawaguchi K."/>
            <person name="Nakanishi T."/>
        </authorList>
    </citation>
    <scope>NUCLEOTIDE SEQUENCE [LARGE SCALE GENOMIC DNA]</scope>
</reference>
<keyword evidence="4" id="KW-0067">ATP-binding</keyword>
<dbReference type="PROSITE" id="PS50893">
    <property type="entry name" value="ABC_TRANSPORTER_2"/>
    <property type="match status" value="2"/>
</dbReference>
<dbReference type="EMBL" id="BFAD01000003">
    <property type="protein sequence ID" value="GBE80830.1"/>
    <property type="molecule type" value="Genomic_DNA"/>
</dbReference>
<dbReference type="OrthoDB" id="10255969at2759"/>
<dbReference type="GO" id="GO:0016887">
    <property type="term" value="F:ATP hydrolysis activity"/>
    <property type="evidence" value="ECO:0007669"/>
    <property type="project" value="InterPro"/>
</dbReference>
<dbReference type="Proteomes" id="UP000287166">
    <property type="component" value="Unassembled WGS sequence"/>
</dbReference>
<proteinExistence type="inferred from homology"/>
<dbReference type="InParanoid" id="A0A401GF86"/>
<dbReference type="GeneID" id="38777747"/>
<name>A0A401GF86_9APHY</name>
<dbReference type="RefSeq" id="XP_027611743.1">
    <property type="nucleotide sequence ID" value="XM_027755942.1"/>
</dbReference>
<dbReference type="InterPro" id="IPR027417">
    <property type="entry name" value="P-loop_NTPase"/>
</dbReference>
<evidence type="ECO:0000256" key="2">
    <source>
        <dbReference type="ARBA" id="ARBA00022448"/>
    </source>
</evidence>
<feature type="domain" description="ABC transporter" evidence="3">
    <location>
        <begin position="46"/>
        <end position="323"/>
    </location>
</feature>
<sequence length="601" mass="67556">MNLRPSSTATGSFKALQHRYAMAYLPGDSWFKSSRSASAESSPLILHMPNTSVYAHGASDEAEPVLHNVSWTIRSNEAWAVINSGFGASKRDILEALLGHRRLHPFPVKGLYPFLSDKDPHHHVRLVSFAHRDHSAGTGFQDYTARYGALRQEHKRTLREVYFPETARPPEHLARPELFKNATGTVSLDEHERKMKHELFEQLTTQLELTDLLDLPVIALSNGQTRKARIVQHILNRPSVLILDEPLTGLDVGTRRLLLDFLKSLHFSDCPHSPHIILGMRHQDLLPEWISHVALISPHRTVKTCTREDMIRGGHAHPVVPTASKSLHARQVCTEVVRMAHLNVSYGARHVLRNINWAIRENSRWHLMGANGSGKTTLLAMLTGEHPQSYTQSEHLQLFGRERDQWPAANLALRIGRVSPELHNAFPRRRGMTVWDVIGTGFSGNFVPQGRLRIGTNEDSSAIVPGSALEHYRLRRMWQVLEGLGPRAWKGQIPDGSYEADEDKEFSKCMFVDLSPGEQGIVLLMRALVGQPPLVLLDEVWSGMDENMVTAAKRYLKDGGGGLSSTQACVVISHWEDEVPWTREDGVQRYLLEDGEGQEVN</sequence>
<dbReference type="STRING" id="139825.A0A401GF86"/>
<protein>
    <submittedName>
        <fullName evidence="4">Uncharacterized ABC transporter ATP-binding protein</fullName>
    </submittedName>
</protein>
<feature type="domain" description="ABC transporter" evidence="3">
    <location>
        <begin position="337"/>
        <end position="600"/>
    </location>
</feature>
<keyword evidence="5" id="KW-1185">Reference proteome</keyword>